<feature type="compositionally biased region" description="Polar residues" evidence="7">
    <location>
        <begin position="293"/>
        <end position="310"/>
    </location>
</feature>
<dbReference type="SUPFAM" id="SSF55120">
    <property type="entry name" value="Pseudouridine synthase"/>
    <property type="match status" value="1"/>
</dbReference>
<name>A0A1I1JT47_9GAMM</name>
<evidence type="ECO:0000256" key="6">
    <source>
        <dbReference type="RuleBase" id="RU003887"/>
    </source>
</evidence>
<dbReference type="STRING" id="402385.SAMN05421848_1593"/>
<dbReference type="InterPro" id="IPR020103">
    <property type="entry name" value="PsdUridine_synth_cat_dom_sf"/>
</dbReference>
<dbReference type="CDD" id="cd00165">
    <property type="entry name" value="S4"/>
    <property type="match status" value="1"/>
</dbReference>
<dbReference type="NCBIfam" id="NF007784">
    <property type="entry name" value="PRK10475.1"/>
    <property type="match status" value="1"/>
</dbReference>
<dbReference type="GO" id="GO:0003723">
    <property type="term" value="F:RNA binding"/>
    <property type="evidence" value="ECO:0007669"/>
    <property type="project" value="UniProtKB-KW"/>
</dbReference>
<reference evidence="10" key="1">
    <citation type="submission" date="2016-10" db="EMBL/GenBank/DDBJ databases">
        <authorList>
            <person name="Varghese N."/>
            <person name="Submissions S."/>
        </authorList>
    </citation>
    <scope>NUCLEOTIDE SEQUENCE [LARGE SCALE GENOMIC DNA]</scope>
    <source>
        <strain evidence="10">DSM 23439</strain>
    </source>
</reference>
<dbReference type="InterPro" id="IPR042092">
    <property type="entry name" value="PsdUridine_s_RsuA/RluB/E/F_cat"/>
</dbReference>
<dbReference type="Gene3D" id="3.30.70.580">
    <property type="entry name" value="Pseudouridine synthase I, catalytic domain, N-terminal subdomain"/>
    <property type="match status" value="1"/>
</dbReference>
<dbReference type="Pfam" id="PF00849">
    <property type="entry name" value="PseudoU_synth_2"/>
    <property type="match status" value="1"/>
</dbReference>
<dbReference type="PANTHER" id="PTHR47683:SF2">
    <property type="entry name" value="RNA-BINDING S4 DOMAIN-CONTAINING PROTEIN"/>
    <property type="match status" value="1"/>
</dbReference>
<dbReference type="EMBL" id="FOLY01000003">
    <property type="protein sequence ID" value="SFC48530.1"/>
    <property type="molecule type" value="Genomic_DNA"/>
</dbReference>
<comment type="similarity">
    <text evidence="1 6">Belongs to the pseudouridine synthase RsuA family.</text>
</comment>
<feature type="region of interest" description="Disordered" evidence="7">
    <location>
        <begin position="238"/>
        <end position="358"/>
    </location>
</feature>
<dbReference type="FunFam" id="3.30.70.1560:FF:000002">
    <property type="entry name" value="Pseudouridine synthase"/>
    <property type="match status" value="1"/>
</dbReference>
<dbReference type="GO" id="GO:0160138">
    <property type="term" value="F:23S rRNA pseudouridine(2604) synthase activity"/>
    <property type="evidence" value="ECO:0007669"/>
    <property type="project" value="UniProtKB-EC"/>
</dbReference>
<dbReference type="PROSITE" id="PS50889">
    <property type="entry name" value="S4"/>
    <property type="match status" value="1"/>
</dbReference>
<dbReference type="InterPro" id="IPR020094">
    <property type="entry name" value="TruA/RsuA/RluB/E/F_N"/>
</dbReference>
<evidence type="ECO:0000313" key="10">
    <source>
        <dbReference type="Proteomes" id="UP000199046"/>
    </source>
</evidence>
<dbReference type="SMART" id="SM00363">
    <property type="entry name" value="S4"/>
    <property type="match status" value="1"/>
</dbReference>
<keyword evidence="2 6" id="KW-0413">Isomerase</keyword>
<evidence type="ECO:0000256" key="2">
    <source>
        <dbReference type="ARBA" id="ARBA00023235"/>
    </source>
</evidence>
<evidence type="ECO:0000259" key="8">
    <source>
        <dbReference type="SMART" id="SM00363"/>
    </source>
</evidence>
<dbReference type="InterPro" id="IPR002942">
    <property type="entry name" value="S4_RNA-bd"/>
</dbReference>
<dbReference type="PROSITE" id="PS01149">
    <property type="entry name" value="PSI_RSU"/>
    <property type="match status" value="1"/>
</dbReference>
<dbReference type="GO" id="GO:0000455">
    <property type="term" value="P:enzyme-directed rRNA pseudouridine synthesis"/>
    <property type="evidence" value="ECO:0007669"/>
    <property type="project" value="UniProtKB-ARBA"/>
</dbReference>
<feature type="domain" description="RNA-binding S4" evidence="8">
    <location>
        <begin position="7"/>
        <end position="68"/>
    </location>
</feature>
<evidence type="ECO:0000256" key="1">
    <source>
        <dbReference type="ARBA" id="ARBA00008348"/>
    </source>
</evidence>
<feature type="compositionally biased region" description="Polar residues" evidence="7">
    <location>
        <begin position="241"/>
        <end position="253"/>
    </location>
</feature>
<dbReference type="InterPro" id="IPR050343">
    <property type="entry name" value="RsuA_PseudoU_synthase"/>
</dbReference>
<evidence type="ECO:0000256" key="3">
    <source>
        <dbReference type="ARBA" id="ARBA00036390"/>
    </source>
</evidence>
<comment type="catalytic activity">
    <reaction evidence="4">
        <text>uridine(2604) in 23S rRNA = pseudouridine(2604) in 23S rRNA</text>
        <dbReference type="Rhea" id="RHEA:38875"/>
        <dbReference type="Rhea" id="RHEA-COMP:10093"/>
        <dbReference type="Rhea" id="RHEA-COMP:10094"/>
        <dbReference type="ChEBI" id="CHEBI:65314"/>
        <dbReference type="ChEBI" id="CHEBI:65315"/>
        <dbReference type="EC" id="5.4.99.21"/>
    </reaction>
</comment>
<dbReference type="InterPro" id="IPR036986">
    <property type="entry name" value="S4_RNA-bd_sf"/>
</dbReference>
<dbReference type="RefSeq" id="WP_090132690.1">
    <property type="nucleotide sequence ID" value="NZ_FOLY01000003.1"/>
</dbReference>
<dbReference type="InterPro" id="IPR000748">
    <property type="entry name" value="PsdUridine_synth_RsuA/RluB/E/F"/>
</dbReference>
<dbReference type="Proteomes" id="UP000199046">
    <property type="component" value="Unassembled WGS sequence"/>
</dbReference>
<dbReference type="SUPFAM" id="SSF55174">
    <property type="entry name" value="Alpha-L RNA-binding motif"/>
    <property type="match status" value="1"/>
</dbReference>
<keyword evidence="10" id="KW-1185">Reference proteome</keyword>
<dbReference type="Gene3D" id="3.30.70.1560">
    <property type="entry name" value="Alpha-L RNA-binding motif"/>
    <property type="match status" value="1"/>
</dbReference>
<dbReference type="InterPro" id="IPR006145">
    <property type="entry name" value="PsdUridine_synth_RsuA/RluA"/>
</dbReference>
<keyword evidence="5" id="KW-0694">RNA-binding</keyword>
<dbReference type="OrthoDB" id="9807213at2"/>
<dbReference type="Pfam" id="PF01479">
    <property type="entry name" value="S4"/>
    <property type="match status" value="1"/>
</dbReference>
<organism evidence="9 10">
    <name type="scientific">Kushneria avicenniae</name>
    <dbReference type="NCBI Taxonomy" id="402385"/>
    <lineage>
        <taxon>Bacteria</taxon>
        <taxon>Pseudomonadati</taxon>
        <taxon>Pseudomonadota</taxon>
        <taxon>Gammaproteobacteria</taxon>
        <taxon>Oceanospirillales</taxon>
        <taxon>Halomonadaceae</taxon>
        <taxon>Kushneria</taxon>
    </lineage>
</organism>
<dbReference type="AlphaFoldDB" id="A0A1I1JT47"/>
<dbReference type="InterPro" id="IPR018496">
    <property type="entry name" value="PsdUridine_synth_RsuA/RluB_CS"/>
</dbReference>
<dbReference type="NCBIfam" id="TIGR00093">
    <property type="entry name" value="pseudouridine synthase"/>
    <property type="match status" value="1"/>
</dbReference>
<evidence type="ECO:0000256" key="4">
    <source>
        <dbReference type="ARBA" id="ARBA00036535"/>
    </source>
</evidence>
<dbReference type="PANTHER" id="PTHR47683">
    <property type="entry name" value="PSEUDOURIDINE SYNTHASE FAMILY PROTEIN-RELATED"/>
    <property type="match status" value="1"/>
</dbReference>
<dbReference type="EC" id="5.4.99.-" evidence="6"/>
<evidence type="ECO:0000313" key="9">
    <source>
        <dbReference type="EMBL" id="SFC48530.1"/>
    </source>
</evidence>
<dbReference type="FunFam" id="3.10.290.10:FF:000003">
    <property type="entry name" value="Pseudouridine synthase"/>
    <property type="match status" value="1"/>
</dbReference>
<comment type="catalytic activity">
    <reaction evidence="3">
        <text>uridine(35) in tRNA(Tyr) = pseudouridine(35) in tRNA(Tyr)</text>
        <dbReference type="Rhea" id="RHEA:60556"/>
        <dbReference type="Rhea" id="RHEA-COMP:15607"/>
        <dbReference type="Rhea" id="RHEA-COMP:15608"/>
        <dbReference type="ChEBI" id="CHEBI:65314"/>
        <dbReference type="ChEBI" id="CHEBI:65315"/>
    </reaction>
</comment>
<protein>
    <recommendedName>
        <fullName evidence="6">Pseudouridine synthase</fullName>
        <ecNumber evidence="6">5.4.99.-</ecNumber>
    </recommendedName>
</protein>
<gene>
    <name evidence="9" type="ORF">SAMN05421848_1593</name>
</gene>
<evidence type="ECO:0000256" key="7">
    <source>
        <dbReference type="SAM" id="MobiDB-lite"/>
    </source>
</evidence>
<proteinExistence type="inferred from homology"/>
<sequence length="358" mass="38878">MPLRTSTRINKYISESGLCSRREADRFVEQGKVWINGRRAGTGDQVAAGDRVTVNGQEIEPQEEEDLILIALNKPVGIVSTTESSEKDNIVEFVKHGARIFPIGRLDKDSQGLIFLTNNGDLVNRILRADNNHEKEYEVTVDKPITEEFMDGMRNGVPILGQMTRRCQIEKVSRFTFNITLVQGLNRQIRRMCEVFGYEVTQLVRTRIMNVSLKGLAIGDWRDLTTKEVDTIIELTEGSKSEATSAGSESSPRAKSPQKAPKEKPKADPLGIGKPALDKMYSKGKARPAASGKPSSTNGKSSASEGQKTGSGRPATKGRPGGKPAPQGRSNGKPAGKGRPGSGKPSPRGQGSGPKKKR</sequence>
<dbReference type="CDD" id="cd02554">
    <property type="entry name" value="PseudoU_synth_RluF"/>
    <property type="match status" value="1"/>
</dbReference>
<dbReference type="Gene3D" id="3.10.290.10">
    <property type="entry name" value="RNA-binding S4 domain"/>
    <property type="match status" value="1"/>
</dbReference>
<evidence type="ECO:0000256" key="5">
    <source>
        <dbReference type="PROSITE-ProRule" id="PRU00182"/>
    </source>
</evidence>
<accession>A0A1I1JT47</accession>